<gene>
    <name evidence="2" type="primary">Chit1</name>
    <name evidence="2" type="ORF">E2C01_004461</name>
</gene>
<sequence length="86" mass="10103">MYVDWLVPSFARYAKNMGLAGFLVWTIDTDDFRPRCYDEPFHLVKSMKEGFNLPADGILPVRFLRAKDNKTLKKEKNRRHTVILVT</sequence>
<dbReference type="PROSITE" id="PS51910">
    <property type="entry name" value="GH18_2"/>
    <property type="match status" value="1"/>
</dbReference>
<protein>
    <submittedName>
        <fullName evidence="2">Chitotriosidase-1</fullName>
    </submittedName>
</protein>
<dbReference type="Proteomes" id="UP000324222">
    <property type="component" value="Unassembled WGS sequence"/>
</dbReference>
<dbReference type="EMBL" id="VSRR010000181">
    <property type="protein sequence ID" value="MPC11786.1"/>
    <property type="molecule type" value="Genomic_DNA"/>
</dbReference>
<dbReference type="SUPFAM" id="SSF51445">
    <property type="entry name" value="(Trans)glycosidases"/>
    <property type="match status" value="1"/>
</dbReference>
<accession>A0A5B7CU29</accession>
<dbReference type="InterPro" id="IPR001223">
    <property type="entry name" value="Glyco_hydro18_cat"/>
</dbReference>
<keyword evidence="3" id="KW-1185">Reference proteome</keyword>
<dbReference type="AlphaFoldDB" id="A0A5B7CU29"/>
<dbReference type="GO" id="GO:0005975">
    <property type="term" value="P:carbohydrate metabolic process"/>
    <property type="evidence" value="ECO:0007669"/>
    <property type="project" value="InterPro"/>
</dbReference>
<evidence type="ECO:0000313" key="2">
    <source>
        <dbReference type="EMBL" id="MPC11786.1"/>
    </source>
</evidence>
<dbReference type="InterPro" id="IPR017853">
    <property type="entry name" value="GH"/>
</dbReference>
<feature type="domain" description="GH18" evidence="1">
    <location>
        <begin position="1"/>
        <end position="54"/>
    </location>
</feature>
<proteinExistence type="predicted"/>
<evidence type="ECO:0000313" key="3">
    <source>
        <dbReference type="Proteomes" id="UP000324222"/>
    </source>
</evidence>
<dbReference type="OrthoDB" id="73875at2759"/>
<name>A0A5B7CU29_PORTR</name>
<reference evidence="2 3" key="1">
    <citation type="submission" date="2019-05" db="EMBL/GenBank/DDBJ databases">
        <title>Another draft genome of Portunus trituberculatus and its Hox gene families provides insights of decapod evolution.</title>
        <authorList>
            <person name="Jeong J.-H."/>
            <person name="Song I."/>
            <person name="Kim S."/>
            <person name="Choi T."/>
            <person name="Kim D."/>
            <person name="Ryu S."/>
            <person name="Kim W."/>
        </authorList>
    </citation>
    <scope>NUCLEOTIDE SEQUENCE [LARGE SCALE GENOMIC DNA]</scope>
    <source>
        <tissue evidence="2">Muscle</tissue>
    </source>
</reference>
<evidence type="ECO:0000259" key="1">
    <source>
        <dbReference type="PROSITE" id="PS51910"/>
    </source>
</evidence>
<comment type="caution">
    <text evidence="2">The sequence shown here is derived from an EMBL/GenBank/DDBJ whole genome shotgun (WGS) entry which is preliminary data.</text>
</comment>
<organism evidence="2 3">
    <name type="scientific">Portunus trituberculatus</name>
    <name type="common">Swimming crab</name>
    <name type="synonym">Neptunus trituberculatus</name>
    <dbReference type="NCBI Taxonomy" id="210409"/>
    <lineage>
        <taxon>Eukaryota</taxon>
        <taxon>Metazoa</taxon>
        <taxon>Ecdysozoa</taxon>
        <taxon>Arthropoda</taxon>
        <taxon>Crustacea</taxon>
        <taxon>Multicrustacea</taxon>
        <taxon>Malacostraca</taxon>
        <taxon>Eumalacostraca</taxon>
        <taxon>Eucarida</taxon>
        <taxon>Decapoda</taxon>
        <taxon>Pleocyemata</taxon>
        <taxon>Brachyura</taxon>
        <taxon>Eubrachyura</taxon>
        <taxon>Portunoidea</taxon>
        <taxon>Portunidae</taxon>
        <taxon>Portuninae</taxon>
        <taxon>Portunus</taxon>
    </lineage>
</organism>
<dbReference type="Gene3D" id="3.20.20.80">
    <property type="entry name" value="Glycosidases"/>
    <property type="match status" value="1"/>
</dbReference>